<dbReference type="CDD" id="cd16018">
    <property type="entry name" value="Enpp"/>
    <property type="match status" value="1"/>
</dbReference>
<feature type="signal peptide" evidence="1">
    <location>
        <begin position="1"/>
        <end position="22"/>
    </location>
</feature>
<dbReference type="Gene3D" id="3.30.1360.180">
    <property type="match status" value="1"/>
</dbReference>
<dbReference type="SUPFAM" id="SSF53649">
    <property type="entry name" value="Alkaline phosphatase-like"/>
    <property type="match status" value="1"/>
</dbReference>
<feature type="chain" id="PRO_5011718006" evidence="1">
    <location>
        <begin position="23"/>
        <end position="404"/>
    </location>
</feature>
<evidence type="ECO:0000313" key="3">
    <source>
        <dbReference type="Proteomes" id="UP000199452"/>
    </source>
</evidence>
<keyword evidence="1" id="KW-0732">Signal</keyword>
<gene>
    <name evidence="2" type="ORF">SAMN05216323_100633</name>
</gene>
<dbReference type="STRING" id="1640674.SAMN05216323_100633"/>
<dbReference type="Pfam" id="PF01663">
    <property type="entry name" value="Phosphodiest"/>
    <property type="match status" value="1"/>
</dbReference>
<name>A0A1G6H3F8_9BACT</name>
<sequence length="404" mass="45054">MKTNYILPLLFGVLLFATNPAATQTIEKPVVLVISMDGFRWDYARNAVTPTLDSIAKLGVTGIIKPSFPSKTFPNHYTLATGLTPNSHGLLFNSFYASDLGVKYNGYKIESVQDARFYGGEPIWNTAQRQGLKSFVFFWVGSEAPINGMRPTKWFPYDEEIPYNNRVDSVVKWLSYPTTTRPNLVMLYNHEPDGQGHKFGPISAETTAEVERIDSSLAYLFSLLRKSGLNDKINIIITTDHGMCPTPSERYIDLSNLIPKEKLDNWHGESPVLNFNLKNETDTALFTAINATNGLKVYAKGKLPTRLGFGSNVRIMDYVMIADSAYSFGWGTKKGKYGNGNHGYDPSITDMQGIFYAIGPNFKQNKDIGLFENTDLYNLMARLLGVIPSKNDGNANTFNAVINK</sequence>
<dbReference type="AlphaFoldDB" id="A0A1G6H3F8"/>
<evidence type="ECO:0000313" key="2">
    <source>
        <dbReference type="EMBL" id="SDB88435.1"/>
    </source>
</evidence>
<dbReference type="PANTHER" id="PTHR10151">
    <property type="entry name" value="ECTONUCLEOTIDE PYROPHOSPHATASE/PHOSPHODIESTERASE"/>
    <property type="match status" value="1"/>
</dbReference>
<reference evidence="2 3" key="1">
    <citation type="submission" date="2016-09" db="EMBL/GenBank/DDBJ databases">
        <authorList>
            <person name="Capua I."/>
            <person name="De Benedictis P."/>
            <person name="Joannis T."/>
            <person name="Lombin L.H."/>
            <person name="Cattoli G."/>
        </authorList>
    </citation>
    <scope>NUCLEOTIDE SEQUENCE [LARGE SCALE GENOMIC DNA]</scope>
    <source>
        <strain evidence="2 3">A7P-90m</strain>
    </source>
</reference>
<accession>A0A1G6H3F8</accession>
<evidence type="ECO:0000256" key="1">
    <source>
        <dbReference type="SAM" id="SignalP"/>
    </source>
</evidence>
<organism evidence="2 3">
    <name type="scientific">Williamwhitmania taraxaci</name>
    <dbReference type="NCBI Taxonomy" id="1640674"/>
    <lineage>
        <taxon>Bacteria</taxon>
        <taxon>Pseudomonadati</taxon>
        <taxon>Bacteroidota</taxon>
        <taxon>Bacteroidia</taxon>
        <taxon>Bacteroidales</taxon>
        <taxon>Williamwhitmaniaceae</taxon>
        <taxon>Williamwhitmania</taxon>
    </lineage>
</organism>
<keyword evidence="3" id="KW-1185">Reference proteome</keyword>
<dbReference type="PANTHER" id="PTHR10151:SF120">
    <property type="entry name" value="BIS(5'-ADENOSYL)-TRIPHOSPHATASE"/>
    <property type="match status" value="1"/>
</dbReference>
<dbReference type="InterPro" id="IPR002591">
    <property type="entry name" value="Phosphodiest/P_Trfase"/>
</dbReference>
<protein>
    <submittedName>
        <fullName evidence="2">Alkaline phosphatase D</fullName>
    </submittedName>
</protein>
<dbReference type="OrthoDB" id="9766127at2"/>
<dbReference type="EMBL" id="FMYP01000006">
    <property type="protein sequence ID" value="SDB88435.1"/>
    <property type="molecule type" value="Genomic_DNA"/>
</dbReference>
<dbReference type="Gene3D" id="3.40.720.10">
    <property type="entry name" value="Alkaline Phosphatase, subunit A"/>
    <property type="match status" value="1"/>
</dbReference>
<dbReference type="RefSeq" id="WP_092435469.1">
    <property type="nucleotide sequence ID" value="NZ_FMYP01000006.1"/>
</dbReference>
<dbReference type="GO" id="GO:0016787">
    <property type="term" value="F:hydrolase activity"/>
    <property type="evidence" value="ECO:0007669"/>
    <property type="project" value="UniProtKB-ARBA"/>
</dbReference>
<dbReference type="Proteomes" id="UP000199452">
    <property type="component" value="Unassembled WGS sequence"/>
</dbReference>
<proteinExistence type="predicted"/>
<dbReference type="InterPro" id="IPR017850">
    <property type="entry name" value="Alkaline_phosphatase_core_sf"/>
</dbReference>